<proteinExistence type="predicted"/>
<name>A0A2J7ZFG0_9CHLO</name>
<evidence type="ECO:0000313" key="2">
    <source>
        <dbReference type="Proteomes" id="UP000236333"/>
    </source>
</evidence>
<dbReference type="EMBL" id="PGGS01004573">
    <property type="protein sequence ID" value="PNG98995.1"/>
    <property type="molecule type" value="Genomic_DNA"/>
</dbReference>
<organism evidence="1 2">
    <name type="scientific">Tetrabaena socialis</name>
    <dbReference type="NCBI Taxonomy" id="47790"/>
    <lineage>
        <taxon>Eukaryota</taxon>
        <taxon>Viridiplantae</taxon>
        <taxon>Chlorophyta</taxon>
        <taxon>core chlorophytes</taxon>
        <taxon>Chlorophyceae</taxon>
        <taxon>CS clade</taxon>
        <taxon>Chlamydomonadales</taxon>
        <taxon>Tetrabaenaceae</taxon>
        <taxon>Tetrabaena</taxon>
    </lineage>
</organism>
<gene>
    <name evidence="1" type="ORF">TSOC_015235</name>
</gene>
<feature type="non-terminal residue" evidence="1">
    <location>
        <position position="1"/>
    </location>
</feature>
<dbReference type="AlphaFoldDB" id="A0A2J7ZFG0"/>
<reference evidence="1 2" key="1">
    <citation type="journal article" date="2017" name="Mol. Biol. Evol.">
        <title>The 4-celled Tetrabaena socialis nuclear genome reveals the essential components for genetic control of cell number at the origin of multicellularity in the volvocine lineage.</title>
        <authorList>
            <person name="Featherston J."/>
            <person name="Arakaki Y."/>
            <person name="Hanschen E.R."/>
            <person name="Ferris P.J."/>
            <person name="Michod R.E."/>
            <person name="Olson B.J.S.C."/>
            <person name="Nozaki H."/>
            <person name="Durand P.M."/>
        </authorList>
    </citation>
    <scope>NUCLEOTIDE SEQUENCE [LARGE SCALE GENOMIC DNA]</scope>
    <source>
        <strain evidence="1 2">NIES-571</strain>
    </source>
</reference>
<feature type="non-terminal residue" evidence="1">
    <location>
        <position position="92"/>
    </location>
</feature>
<evidence type="ECO:0000313" key="1">
    <source>
        <dbReference type="EMBL" id="PNG98995.1"/>
    </source>
</evidence>
<keyword evidence="2" id="KW-1185">Reference proteome</keyword>
<sequence length="92" mass="9774">VVPRHPAQPRTLRTRACRPHHEHVPVADGAAVCVRLPARQLSQRAANGGAGGLCADGAGRVREPDGAPARNAVPLRHQQAEHAHQVQELPEA</sequence>
<protein>
    <submittedName>
        <fullName evidence="1">Uncharacterized protein</fullName>
    </submittedName>
</protein>
<comment type="caution">
    <text evidence="1">The sequence shown here is derived from an EMBL/GenBank/DDBJ whole genome shotgun (WGS) entry which is preliminary data.</text>
</comment>
<accession>A0A2J7ZFG0</accession>
<dbReference type="Proteomes" id="UP000236333">
    <property type="component" value="Unassembled WGS sequence"/>
</dbReference>